<dbReference type="InterPro" id="IPR052079">
    <property type="entry name" value="E3_ligase/Copine_domain"/>
</dbReference>
<dbReference type="PANTHER" id="PTHR45751:SF30">
    <property type="entry name" value="E3 UBIQUITIN-PROTEIN LIGASE RGLG5"/>
    <property type="match status" value="1"/>
</dbReference>
<evidence type="ECO:0008006" key="4">
    <source>
        <dbReference type="Google" id="ProtNLM"/>
    </source>
</evidence>
<organism evidence="2 3">
    <name type="scientific">Carya illinoinensis</name>
    <name type="common">Pecan</name>
    <dbReference type="NCBI Taxonomy" id="32201"/>
    <lineage>
        <taxon>Eukaryota</taxon>
        <taxon>Viridiplantae</taxon>
        <taxon>Streptophyta</taxon>
        <taxon>Embryophyta</taxon>
        <taxon>Tracheophyta</taxon>
        <taxon>Spermatophyta</taxon>
        <taxon>Magnoliopsida</taxon>
        <taxon>eudicotyledons</taxon>
        <taxon>Gunneridae</taxon>
        <taxon>Pentapetalae</taxon>
        <taxon>rosids</taxon>
        <taxon>fabids</taxon>
        <taxon>Fagales</taxon>
        <taxon>Juglandaceae</taxon>
        <taxon>Carya</taxon>
    </lineage>
</organism>
<sequence length="146" mass="16393">MPRHHHAPLLSSSFKYGPQPSFNYTSEAPQPRRTLDRRYSKTANNNRSSDEHVVPSTKPLLHASASMCSIALAFLNYGSQPSFNGSEVLQLWRTLDRRYSKIADNYQSLHEVSVALAHAGLESSNLIVGIDFTKSNEWTGARSFNR</sequence>
<dbReference type="PANTHER" id="PTHR45751">
    <property type="entry name" value="COPINE FAMILY PROTEIN 1"/>
    <property type="match status" value="1"/>
</dbReference>
<keyword evidence="3" id="KW-1185">Reference proteome</keyword>
<dbReference type="GO" id="GO:0005634">
    <property type="term" value="C:nucleus"/>
    <property type="evidence" value="ECO:0007669"/>
    <property type="project" value="TreeGrafter"/>
</dbReference>
<dbReference type="GO" id="GO:0004842">
    <property type="term" value="F:ubiquitin-protein transferase activity"/>
    <property type="evidence" value="ECO:0007669"/>
    <property type="project" value="TreeGrafter"/>
</dbReference>
<feature type="region of interest" description="Disordered" evidence="1">
    <location>
        <begin position="1"/>
        <end position="32"/>
    </location>
</feature>
<comment type="caution">
    <text evidence="2">The sequence shown here is derived from an EMBL/GenBank/DDBJ whole genome shotgun (WGS) entry which is preliminary data.</text>
</comment>
<gene>
    <name evidence="2" type="ORF">CIPAW_05G168100</name>
</gene>
<evidence type="ECO:0000313" key="3">
    <source>
        <dbReference type="Proteomes" id="UP000811609"/>
    </source>
</evidence>
<dbReference type="Proteomes" id="UP000811609">
    <property type="component" value="Chromosome 5"/>
</dbReference>
<dbReference type="EMBL" id="CM031813">
    <property type="protein sequence ID" value="KAG6654762.1"/>
    <property type="molecule type" value="Genomic_DNA"/>
</dbReference>
<evidence type="ECO:0000313" key="2">
    <source>
        <dbReference type="EMBL" id="KAG6654763.1"/>
    </source>
</evidence>
<dbReference type="AlphaFoldDB" id="A0A8T1QKB0"/>
<protein>
    <recommendedName>
        <fullName evidence="4">Copine C-terminal domain-containing protein</fullName>
    </recommendedName>
</protein>
<accession>A0A8T1QKB0</accession>
<dbReference type="EMBL" id="CM031813">
    <property type="protein sequence ID" value="KAG6654763.1"/>
    <property type="molecule type" value="Genomic_DNA"/>
</dbReference>
<name>A0A8T1QKB0_CARIL</name>
<reference evidence="2" key="1">
    <citation type="submission" date="2020-12" db="EMBL/GenBank/DDBJ databases">
        <title>WGS assembly of Carya illinoinensis cv. Pawnee.</title>
        <authorList>
            <person name="Platts A."/>
            <person name="Shu S."/>
            <person name="Wright S."/>
            <person name="Barry K."/>
            <person name="Edger P."/>
            <person name="Pires J.C."/>
            <person name="Schmutz J."/>
        </authorList>
    </citation>
    <scope>NUCLEOTIDE SEQUENCE</scope>
    <source>
        <tissue evidence="2">Leaf</tissue>
    </source>
</reference>
<dbReference type="EMBL" id="CM031813">
    <property type="protein sequence ID" value="KAG6654761.1"/>
    <property type="molecule type" value="Genomic_DNA"/>
</dbReference>
<dbReference type="GO" id="GO:0016567">
    <property type="term" value="P:protein ubiquitination"/>
    <property type="evidence" value="ECO:0007669"/>
    <property type="project" value="TreeGrafter"/>
</dbReference>
<proteinExistence type="predicted"/>
<evidence type="ECO:0000256" key="1">
    <source>
        <dbReference type="SAM" id="MobiDB-lite"/>
    </source>
</evidence>
<feature type="compositionally biased region" description="Polar residues" evidence="1">
    <location>
        <begin position="10"/>
        <end position="28"/>
    </location>
</feature>